<dbReference type="InterPro" id="IPR046347">
    <property type="entry name" value="bZIP_sf"/>
</dbReference>
<name>A0A504YJY5_FASGI</name>
<keyword evidence="4" id="KW-0804">Transcription</keyword>
<dbReference type="GO" id="GO:0005634">
    <property type="term" value="C:nucleus"/>
    <property type="evidence" value="ECO:0007669"/>
    <property type="project" value="TreeGrafter"/>
</dbReference>
<dbReference type="InterPro" id="IPR052470">
    <property type="entry name" value="ER_Stress-Reg_TF"/>
</dbReference>
<keyword evidence="1" id="KW-0832">Ubl conjugation</keyword>
<comment type="caution">
    <text evidence="9">The sequence shown here is derived from an EMBL/GenBank/DDBJ whole genome shotgun (WGS) entry which is preliminary data.</text>
</comment>
<keyword evidence="5" id="KW-0539">Nucleus</keyword>
<dbReference type="EMBL" id="SUNJ01009001">
    <property type="protein sequence ID" value="TPP60765.1"/>
    <property type="molecule type" value="Genomic_DNA"/>
</dbReference>
<dbReference type="PROSITE" id="PS50217">
    <property type="entry name" value="BZIP"/>
    <property type="match status" value="1"/>
</dbReference>
<dbReference type="PANTHER" id="PTHR46542">
    <property type="entry name" value="X-BOX BINDING PROTEIN 1"/>
    <property type="match status" value="1"/>
</dbReference>
<dbReference type="AlphaFoldDB" id="A0A504YJY5"/>
<reference evidence="9 10" key="1">
    <citation type="submission" date="2019-04" db="EMBL/GenBank/DDBJ databases">
        <title>Annotation for the trematode Fasciola gigantica.</title>
        <authorList>
            <person name="Choi Y.-J."/>
        </authorList>
    </citation>
    <scope>NUCLEOTIDE SEQUENCE [LARGE SCALE GENOMIC DNA]</scope>
    <source>
        <strain evidence="9">Uganda_cow_1</strain>
    </source>
</reference>
<gene>
    <name evidence="9" type="ORF">FGIG_07824</name>
</gene>
<evidence type="ECO:0000256" key="6">
    <source>
        <dbReference type="ARBA" id="ARBA00040165"/>
    </source>
</evidence>
<dbReference type="GO" id="GO:0000977">
    <property type="term" value="F:RNA polymerase II transcription regulatory region sequence-specific DNA binding"/>
    <property type="evidence" value="ECO:0007669"/>
    <property type="project" value="TreeGrafter"/>
</dbReference>
<dbReference type="STRING" id="46835.A0A504YJY5"/>
<evidence type="ECO:0000313" key="9">
    <source>
        <dbReference type="EMBL" id="TPP60765.1"/>
    </source>
</evidence>
<accession>A0A504YJY5</accession>
<dbReference type="PANTHER" id="PTHR46542:SF1">
    <property type="entry name" value="X-BOX BINDING PROTEIN 1"/>
    <property type="match status" value="1"/>
</dbReference>
<feature type="coiled-coil region" evidence="7">
    <location>
        <begin position="71"/>
        <end position="112"/>
    </location>
</feature>
<keyword evidence="3" id="KW-0238">DNA-binding</keyword>
<evidence type="ECO:0000256" key="4">
    <source>
        <dbReference type="ARBA" id="ARBA00023163"/>
    </source>
</evidence>
<sequence length="240" mass="27495">MGAMSGAYILTEDVQNVGIQSKIYYPISRFALGRRHYPSGDVGSTYSSCKRAKLDNLTEEQKVVRRKILNREAAQKARDRKRDMVASMEKDLATMQAENEHLRAANRFLRKKFFEQEEKFMLLEKKLRSLYTEQNLRFEEDDPNSRDLHCSPLLFDGPVVEVSTCNADQEAATNTVPPLSSHLKTESSSLYDQILDSLQDESIRQPPVLTPSSNSTDDLDDLMEFLYNDGFTPDHDERTM</sequence>
<feature type="domain" description="BZIP" evidence="8">
    <location>
        <begin position="60"/>
        <end position="112"/>
    </location>
</feature>
<dbReference type="OrthoDB" id="20960at2759"/>
<evidence type="ECO:0000259" key="8">
    <source>
        <dbReference type="PROSITE" id="PS50217"/>
    </source>
</evidence>
<dbReference type="Proteomes" id="UP000316759">
    <property type="component" value="Unassembled WGS sequence"/>
</dbReference>
<dbReference type="Pfam" id="PF07716">
    <property type="entry name" value="bZIP_2"/>
    <property type="match status" value="1"/>
</dbReference>
<dbReference type="GO" id="GO:0000981">
    <property type="term" value="F:DNA-binding transcription factor activity, RNA polymerase II-specific"/>
    <property type="evidence" value="ECO:0007669"/>
    <property type="project" value="TreeGrafter"/>
</dbReference>
<dbReference type="InterPro" id="IPR004827">
    <property type="entry name" value="bZIP"/>
</dbReference>
<evidence type="ECO:0000256" key="7">
    <source>
        <dbReference type="SAM" id="Coils"/>
    </source>
</evidence>
<dbReference type="Gene3D" id="1.20.5.170">
    <property type="match status" value="1"/>
</dbReference>
<keyword evidence="7" id="KW-0175">Coiled coil</keyword>
<evidence type="ECO:0000313" key="10">
    <source>
        <dbReference type="Proteomes" id="UP000316759"/>
    </source>
</evidence>
<keyword evidence="2" id="KW-0805">Transcription regulation</keyword>
<evidence type="ECO:0000256" key="5">
    <source>
        <dbReference type="ARBA" id="ARBA00023242"/>
    </source>
</evidence>
<proteinExistence type="predicted"/>
<dbReference type="SUPFAM" id="SSF57959">
    <property type="entry name" value="Leucine zipper domain"/>
    <property type="match status" value="1"/>
</dbReference>
<organism evidence="9 10">
    <name type="scientific">Fasciola gigantica</name>
    <name type="common">Giant liver fluke</name>
    <dbReference type="NCBI Taxonomy" id="46835"/>
    <lineage>
        <taxon>Eukaryota</taxon>
        <taxon>Metazoa</taxon>
        <taxon>Spiralia</taxon>
        <taxon>Lophotrochozoa</taxon>
        <taxon>Platyhelminthes</taxon>
        <taxon>Trematoda</taxon>
        <taxon>Digenea</taxon>
        <taxon>Plagiorchiida</taxon>
        <taxon>Echinostomata</taxon>
        <taxon>Echinostomatoidea</taxon>
        <taxon>Fasciolidae</taxon>
        <taxon>Fasciola</taxon>
    </lineage>
</organism>
<evidence type="ECO:0000256" key="3">
    <source>
        <dbReference type="ARBA" id="ARBA00023125"/>
    </source>
</evidence>
<keyword evidence="10" id="KW-1185">Reference proteome</keyword>
<dbReference type="SMART" id="SM00338">
    <property type="entry name" value="BRLZ"/>
    <property type="match status" value="1"/>
</dbReference>
<protein>
    <recommendedName>
        <fullName evidence="6">X-box-binding protein 1</fullName>
    </recommendedName>
</protein>
<evidence type="ECO:0000256" key="2">
    <source>
        <dbReference type="ARBA" id="ARBA00023015"/>
    </source>
</evidence>
<evidence type="ECO:0000256" key="1">
    <source>
        <dbReference type="ARBA" id="ARBA00022843"/>
    </source>
</evidence>